<dbReference type="PRINTS" id="PR00081">
    <property type="entry name" value="GDHRDH"/>
</dbReference>
<organism evidence="3">
    <name type="scientific">freshwater metagenome</name>
    <dbReference type="NCBI Taxonomy" id="449393"/>
    <lineage>
        <taxon>unclassified sequences</taxon>
        <taxon>metagenomes</taxon>
        <taxon>ecological metagenomes</taxon>
    </lineage>
</organism>
<reference evidence="3" key="1">
    <citation type="submission" date="2020-05" db="EMBL/GenBank/DDBJ databases">
        <authorList>
            <person name="Chiriac C."/>
            <person name="Salcher M."/>
            <person name="Ghai R."/>
            <person name="Kavagutti S V."/>
        </authorList>
    </citation>
    <scope>NUCLEOTIDE SEQUENCE</scope>
</reference>
<protein>
    <submittedName>
        <fullName evidence="3">Unannotated protein</fullName>
    </submittedName>
</protein>
<dbReference type="InterPro" id="IPR020904">
    <property type="entry name" value="Sc_DH/Rdtase_CS"/>
</dbReference>
<evidence type="ECO:0000256" key="2">
    <source>
        <dbReference type="ARBA" id="ARBA00023002"/>
    </source>
</evidence>
<keyword evidence="2" id="KW-0560">Oxidoreductase</keyword>
<dbReference type="Gene3D" id="3.40.50.720">
    <property type="entry name" value="NAD(P)-binding Rossmann-like Domain"/>
    <property type="match status" value="1"/>
</dbReference>
<dbReference type="Pfam" id="PF13561">
    <property type="entry name" value="adh_short_C2"/>
    <property type="match status" value="1"/>
</dbReference>
<dbReference type="GO" id="GO:0016616">
    <property type="term" value="F:oxidoreductase activity, acting on the CH-OH group of donors, NAD or NADP as acceptor"/>
    <property type="evidence" value="ECO:0007669"/>
    <property type="project" value="TreeGrafter"/>
</dbReference>
<dbReference type="FunFam" id="3.40.50.720:FF:000084">
    <property type="entry name" value="Short-chain dehydrogenase reductase"/>
    <property type="match status" value="1"/>
</dbReference>
<dbReference type="AlphaFoldDB" id="A0A6J6U1N0"/>
<evidence type="ECO:0000256" key="1">
    <source>
        <dbReference type="ARBA" id="ARBA00006484"/>
    </source>
</evidence>
<dbReference type="PROSITE" id="PS00061">
    <property type="entry name" value="ADH_SHORT"/>
    <property type="match status" value="1"/>
</dbReference>
<accession>A0A6J6U1N0</accession>
<sequence length="267" mass="27705">MHEALESAFSLDGRVAVVTGAAGGIGREAAITFAQAGADIVIADVGEEGLAGTAEMVRAIGRRVVVRRTDVSDVADVDSLARTAIDELGHIDVWANVAGVIRYFPIVDAVEPDVRRIVDVNLLGVYWGVAAAARAMGSQGRGSIINIASAGGDVPAPTLSVYGMTKAAVMHLTKTAAAELGPRGIRVNAVAPGFIETPMTSPQFTDADGTVDPARRIQVLAVKSSSSPLAMTGETTDITYAMLYLASDASRFMTGQTMRPNGGVFMV</sequence>
<dbReference type="PANTHER" id="PTHR42760:SF115">
    <property type="entry name" value="3-OXOACYL-[ACYL-CARRIER-PROTEIN] REDUCTASE FABG"/>
    <property type="match status" value="1"/>
</dbReference>
<dbReference type="SUPFAM" id="SSF51735">
    <property type="entry name" value="NAD(P)-binding Rossmann-fold domains"/>
    <property type="match status" value="1"/>
</dbReference>
<evidence type="ECO:0000313" key="3">
    <source>
        <dbReference type="EMBL" id="CAB4753821.1"/>
    </source>
</evidence>
<proteinExistence type="inferred from homology"/>
<comment type="similarity">
    <text evidence="1">Belongs to the short-chain dehydrogenases/reductases (SDR) family.</text>
</comment>
<dbReference type="InterPro" id="IPR002347">
    <property type="entry name" value="SDR_fam"/>
</dbReference>
<gene>
    <name evidence="3" type="ORF">UFOPK2754_01956</name>
</gene>
<name>A0A6J6U1N0_9ZZZZ</name>
<dbReference type="PANTHER" id="PTHR42760">
    <property type="entry name" value="SHORT-CHAIN DEHYDROGENASES/REDUCTASES FAMILY MEMBER"/>
    <property type="match status" value="1"/>
</dbReference>
<dbReference type="EMBL" id="CAEZYR010000074">
    <property type="protein sequence ID" value="CAB4753821.1"/>
    <property type="molecule type" value="Genomic_DNA"/>
</dbReference>
<dbReference type="InterPro" id="IPR036291">
    <property type="entry name" value="NAD(P)-bd_dom_sf"/>
</dbReference>
<dbReference type="PRINTS" id="PR00080">
    <property type="entry name" value="SDRFAMILY"/>
</dbReference>
<dbReference type="CDD" id="cd05233">
    <property type="entry name" value="SDR_c"/>
    <property type="match status" value="1"/>
</dbReference>